<dbReference type="OrthoDB" id="246406at2759"/>
<sequence length="145" mass="17108">MTVYNLYIFDREGTCLYYHEWNRRNQSGICKTEEYKLMYGMLFSIKSFCSRMSPIDQKDGFMNLRTNKFKLHFYETPSGLKFVLNTDLSVGNIRDTLHQIYSSIYLEYVMKNPLCVQGDVIESELFQTKLDDFVRGLPIFATKLS</sequence>
<dbReference type="OMA" id="GKLMYGM"/>
<evidence type="ECO:0000313" key="8">
    <source>
        <dbReference type="EMBL" id="ELT88724.1"/>
    </source>
</evidence>
<dbReference type="CDD" id="cd14855">
    <property type="entry name" value="TRAPPC1_MUM2"/>
    <property type="match status" value="1"/>
</dbReference>
<dbReference type="GO" id="GO:0030008">
    <property type="term" value="C:TRAPP complex"/>
    <property type="evidence" value="ECO:0007669"/>
    <property type="project" value="UniProtKB-UniRule"/>
</dbReference>
<evidence type="ECO:0000313" key="9">
    <source>
        <dbReference type="EnsemblMetazoa" id="CapteP19288"/>
    </source>
</evidence>
<evidence type="ECO:0000256" key="4">
    <source>
        <dbReference type="ARBA" id="ARBA00023034"/>
    </source>
</evidence>
<dbReference type="SUPFAM" id="SSF64356">
    <property type="entry name" value="SNARE-like"/>
    <property type="match status" value="1"/>
</dbReference>
<dbReference type="InterPro" id="IPR007233">
    <property type="entry name" value="TRAPPC"/>
</dbReference>
<name>R7T5S0_CAPTE</name>
<dbReference type="EMBL" id="AMQN01003424">
    <property type="status" value="NOT_ANNOTATED_CDS"/>
    <property type="molecule type" value="Genomic_DNA"/>
</dbReference>
<evidence type="ECO:0000256" key="7">
    <source>
        <dbReference type="RuleBase" id="RU366065"/>
    </source>
</evidence>
<dbReference type="PANTHER" id="PTHR23249">
    <property type="entry name" value="TRAFFICKING PROTEIN PARTICLE COMPLEX SUBUNIT"/>
    <property type="match status" value="1"/>
</dbReference>
<comment type="subunit">
    <text evidence="6">Part of the multisubunit transport protein particle (TRAPP) complex. The heterodimer TRAPPC6B-TRAPPC3 interacts with TRAPPC1 likely providing a core for TRAPP complex formation.</text>
</comment>
<dbReference type="GO" id="GO:0005783">
    <property type="term" value="C:endoplasmic reticulum"/>
    <property type="evidence" value="ECO:0007669"/>
    <property type="project" value="UniProtKB-SubCell"/>
</dbReference>
<evidence type="ECO:0000256" key="3">
    <source>
        <dbReference type="ARBA" id="ARBA00022892"/>
    </source>
</evidence>
<dbReference type="Gene3D" id="3.30.450.70">
    <property type="match status" value="1"/>
</dbReference>
<protein>
    <recommendedName>
        <fullName evidence="7">Trafficking protein particle complex subunit</fullName>
    </recommendedName>
</protein>
<comment type="similarity">
    <text evidence="5">Belongs to the TRAPP small subunits family. BET5 subfamily.</text>
</comment>
<dbReference type="PANTHER" id="PTHR23249:SF16">
    <property type="entry name" value="TRAFFICKING PROTEIN PARTICLE COMPLEX SUBUNIT 1"/>
    <property type="match status" value="1"/>
</dbReference>
<dbReference type="STRING" id="283909.R7T5S0"/>
<keyword evidence="1 7" id="KW-0813">Transport</keyword>
<reference evidence="8 10" key="2">
    <citation type="journal article" date="2013" name="Nature">
        <title>Insights into bilaterian evolution from three spiralian genomes.</title>
        <authorList>
            <person name="Simakov O."/>
            <person name="Marletaz F."/>
            <person name="Cho S.J."/>
            <person name="Edsinger-Gonzales E."/>
            <person name="Havlak P."/>
            <person name="Hellsten U."/>
            <person name="Kuo D.H."/>
            <person name="Larsson T."/>
            <person name="Lv J."/>
            <person name="Arendt D."/>
            <person name="Savage R."/>
            <person name="Osoegawa K."/>
            <person name="de Jong P."/>
            <person name="Grimwood J."/>
            <person name="Chapman J.A."/>
            <person name="Shapiro H."/>
            <person name="Aerts A."/>
            <person name="Otillar R.P."/>
            <person name="Terry A.Y."/>
            <person name="Boore J.L."/>
            <person name="Grigoriev I.V."/>
            <person name="Lindberg D.R."/>
            <person name="Seaver E.C."/>
            <person name="Weisblat D.A."/>
            <person name="Putnam N.H."/>
            <person name="Rokhsar D.S."/>
        </authorList>
    </citation>
    <scope>NUCLEOTIDE SEQUENCE</scope>
    <source>
        <strain evidence="8 10">I ESC-2004</strain>
    </source>
</reference>
<evidence type="ECO:0000256" key="2">
    <source>
        <dbReference type="ARBA" id="ARBA00022824"/>
    </source>
</evidence>
<keyword evidence="2 7" id="KW-0256">Endoplasmic reticulum</keyword>
<dbReference type="EnsemblMetazoa" id="CapteT19288">
    <property type="protein sequence ID" value="CapteP19288"/>
    <property type="gene ID" value="CapteG19288"/>
</dbReference>
<evidence type="ECO:0000313" key="10">
    <source>
        <dbReference type="Proteomes" id="UP000014760"/>
    </source>
</evidence>
<dbReference type="FunCoup" id="R7T5S0">
    <property type="interactions" value="1139"/>
</dbReference>
<dbReference type="SMART" id="SM01399">
    <property type="entry name" value="Sybindin"/>
    <property type="match status" value="1"/>
</dbReference>
<dbReference type="GO" id="GO:0006888">
    <property type="term" value="P:endoplasmic reticulum to Golgi vesicle-mediated transport"/>
    <property type="evidence" value="ECO:0007669"/>
    <property type="project" value="UniProtKB-UniRule"/>
</dbReference>
<dbReference type="GO" id="GO:0005794">
    <property type="term" value="C:Golgi apparatus"/>
    <property type="evidence" value="ECO:0007669"/>
    <property type="project" value="UniProtKB-SubCell"/>
</dbReference>
<dbReference type="EMBL" id="KB311733">
    <property type="protein sequence ID" value="ELT88724.1"/>
    <property type="molecule type" value="Genomic_DNA"/>
</dbReference>
<gene>
    <name evidence="8" type="ORF">CAPTEDRAFT_19288</name>
</gene>
<accession>R7T5S0</accession>
<proteinExistence type="inferred from homology"/>
<dbReference type="HOGENOM" id="CLU_053380_4_1_1"/>
<keyword evidence="3 7" id="KW-0931">ER-Golgi transport</keyword>
<reference evidence="10" key="1">
    <citation type="submission" date="2012-12" db="EMBL/GenBank/DDBJ databases">
        <authorList>
            <person name="Hellsten U."/>
            <person name="Grimwood J."/>
            <person name="Chapman J.A."/>
            <person name="Shapiro H."/>
            <person name="Aerts A."/>
            <person name="Otillar R.P."/>
            <person name="Terry A.Y."/>
            <person name="Boore J.L."/>
            <person name="Simakov O."/>
            <person name="Marletaz F."/>
            <person name="Cho S.-J."/>
            <person name="Edsinger-Gonzales E."/>
            <person name="Havlak P."/>
            <person name="Kuo D.-H."/>
            <person name="Larsson T."/>
            <person name="Lv J."/>
            <person name="Arendt D."/>
            <person name="Savage R."/>
            <person name="Osoegawa K."/>
            <person name="de Jong P."/>
            <person name="Lindberg D.R."/>
            <person name="Seaver E.C."/>
            <person name="Weisblat D.A."/>
            <person name="Putnam N.H."/>
            <person name="Grigoriev I.V."/>
            <person name="Rokhsar D.S."/>
        </authorList>
    </citation>
    <scope>NUCLEOTIDE SEQUENCE</scope>
    <source>
        <strain evidence="10">I ESC-2004</strain>
    </source>
</reference>
<organism evidence="8">
    <name type="scientific">Capitella teleta</name>
    <name type="common">Polychaete worm</name>
    <dbReference type="NCBI Taxonomy" id="283909"/>
    <lineage>
        <taxon>Eukaryota</taxon>
        <taxon>Metazoa</taxon>
        <taxon>Spiralia</taxon>
        <taxon>Lophotrochozoa</taxon>
        <taxon>Annelida</taxon>
        <taxon>Polychaeta</taxon>
        <taxon>Sedentaria</taxon>
        <taxon>Scolecida</taxon>
        <taxon>Capitellidae</taxon>
        <taxon>Capitella</taxon>
    </lineage>
</organism>
<dbReference type="AlphaFoldDB" id="R7T5S0"/>
<reference evidence="9" key="3">
    <citation type="submission" date="2015-06" db="UniProtKB">
        <authorList>
            <consortium name="EnsemblMetazoa"/>
        </authorList>
    </citation>
    <scope>IDENTIFICATION</scope>
</reference>
<evidence type="ECO:0000256" key="5">
    <source>
        <dbReference type="ARBA" id="ARBA00038167"/>
    </source>
</evidence>
<evidence type="ECO:0000256" key="1">
    <source>
        <dbReference type="ARBA" id="ARBA00022448"/>
    </source>
</evidence>
<dbReference type="InterPro" id="IPR011012">
    <property type="entry name" value="Longin-like_dom_sf"/>
</dbReference>
<dbReference type="Proteomes" id="UP000014760">
    <property type="component" value="Unassembled WGS sequence"/>
</dbReference>
<dbReference type="Pfam" id="PF04099">
    <property type="entry name" value="Sybindin"/>
    <property type="match status" value="1"/>
</dbReference>
<keyword evidence="4 7" id="KW-0333">Golgi apparatus</keyword>
<evidence type="ECO:0000256" key="6">
    <source>
        <dbReference type="ARBA" id="ARBA00062874"/>
    </source>
</evidence>
<dbReference type="FunFam" id="3.30.450.70:FF:000004">
    <property type="entry name" value="Trafficking protein particle complex 1"/>
    <property type="match status" value="1"/>
</dbReference>
<comment type="subcellular location">
    <subcellularLocation>
        <location evidence="7">Endoplasmic reticulum</location>
    </subcellularLocation>
    <subcellularLocation>
        <location evidence="7">Golgi apparatus</location>
        <location evidence="7">cis-Golgi network</location>
    </subcellularLocation>
</comment>
<keyword evidence="10" id="KW-1185">Reference proteome</keyword>